<name>N9P6V5_9GAMM</name>
<dbReference type="STRING" id="1217698.F888_03441"/>
<evidence type="ECO:0000313" key="1">
    <source>
        <dbReference type="EMBL" id="ENX36113.1"/>
    </source>
</evidence>
<evidence type="ECO:0000313" key="2">
    <source>
        <dbReference type="Proteomes" id="UP000013200"/>
    </source>
</evidence>
<dbReference type="PATRIC" id="fig|1217698.3.peg.3352"/>
<gene>
    <name evidence="1" type="ORF">F888_03441</name>
</gene>
<accession>N9PRQ3</accession>
<dbReference type="Proteomes" id="UP000013200">
    <property type="component" value="Unassembled WGS sequence"/>
</dbReference>
<proteinExistence type="predicted"/>
<dbReference type="EMBL" id="APSA01000017">
    <property type="protein sequence ID" value="ENX36113.1"/>
    <property type="molecule type" value="Genomic_DNA"/>
</dbReference>
<sequence>MMNVTERLVSHGFKHVLDSTPVNTCYMVDSQGKEVQITTAMIRSACHQLLQRCRTIKK</sequence>
<organism evidence="1 2">
    <name type="scientific">Acinetobacter courvalinii</name>
    <dbReference type="NCBI Taxonomy" id="280147"/>
    <lineage>
        <taxon>Bacteria</taxon>
        <taxon>Pseudomonadati</taxon>
        <taxon>Pseudomonadota</taxon>
        <taxon>Gammaproteobacteria</taxon>
        <taxon>Moraxellales</taxon>
        <taxon>Moraxellaceae</taxon>
        <taxon>Acinetobacter</taxon>
    </lineage>
</organism>
<dbReference type="AlphaFoldDB" id="N9P6V5"/>
<keyword evidence="2" id="KW-1185">Reference proteome</keyword>
<reference evidence="1 2" key="1">
    <citation type="submission" date="2013-02" db="EMBL/GenBank/DDBJ databases">
        <title>The Genome Sequence of Acinetobacter sp. NIPH 3623.</title>
        <authorList>
            <consortium name="The Broad Institute Genome Sequencing Platform"/>
            <consortium name="The Broad Institute Genome Sequencing Center for Infectious Disease"/>
            <person name="Cerqueira G."/>
            <person name="Feldgarden M."/>
            <person name="Courvalin P."/>
            <person name="Perichon B."/>
            <person name="Grillot-Courvalin C."/>
            <person name="Clermont D."/>
            <person name="Rocha E."/>
            <person name="Yoon E.-J."/>
            <person name="Nemec A."/>
            <person name="Walker B."/>
            <person name="Young S.K."/>
            <person name="Zeng Q."/>
            <person name="Gargeya S."/>
            <person name="Fitzgerald M."/>
            <person name="Haas B."/>
            <person name="Abouelleil A."/>
            <person name="Alvarado L."/>
            <person name="Arachchi H.M."/>
            <person name="Berlin A.M."/>
            <person name="Chapman S.B."/>
            <person name="Dewar J."/>
            <person name="Goldberg J."/>
            <person name="Griggs A."/>
            <person name="Gujja S."/>
            <person name="Hansen M."/>
            <person name="Howarth C."/>
            <person name="Imamovic A."/>
            <person name="Larimer J."/>
            <person name="McCowan C."/>
            <person name="Murphy C."/>
            <person name="Neiman D."/>
            <person name="Pearson M."/>
            <person name="Priest M."/>
            <person name="Roberts A."/>
            <person name="Saif S."/>
            <person name="Shea T."/>
            <person name="Sisk P."/>
            <person name="Sykes S."/>
            <person name="Wortman J."/>
            <person name="Nusbaum C."/>
            <person name="Birren B."/>
        </authorList>
    </citation>
    <scope>NUCLEOTIDE SEQUENCE [LARGE SCALE GENOMIC DNA]</scope>
    <source>
        <strain evidence="1 2">NIPH 3623</strain>
    </source>
</reference>
<comment type="caution">
    <text evidence="1">The sequence shown here is derived from an EMBL/GenBank/DDBJ whole genome shotgun (WGS) entry which is preliminary data.</text>
</comment>
<dbReference type="NCBIfam" id="NF045613">
    <property type="entry name" value="PA1571_fam"/>
    <property type="match status" value="1"/>
</dbReference>
<dbReference type="InterPro" id="IPR054635">
    <property type="entry name" value="PA1571-like"/>
</dbReference>
<dbReference type="HOGENOM" id="CLU_211286_0_0_6"/>
<protein>
    <submittedName>
        <fullName evidence="1">Uncharacterized protein</fullName>
    </submittedName>
</protein>
<accession>N9P6V5</accession>